<name>A0A6G1BUS9_9ORYZ</name>
<feature type="compositionally biased region" description="Polar residues" evidence="7">
    <location>
        <begin position="366"/>
        <end position="376"/>
    </location>
</feature>
<evidence type="ECO:0000313" key="10">
    <source>
        <dbReference type="EMBL" id="KAF0891739.1"/>
    </source>
</evidence>
<dbReference type="InterPro" id="IPR039781">
    <property type="entry name" value="Rad21/Rec8-like"/>
</dbReference>
<dbReference type="GO" id="GO:0007059">
    <property type="term" value="P:chromosome segregation"/>
    <property type="evidence" value="ECO:0007669"/>
    <property type="project" value="UniProtKB-KW"/>
</dbReference>
<dbReference type="Pfam" id="PF04824">
    <property type="entry name" value="Rad21_Rec8"/>
    <property type="match status" value="1"/>
</dbReference>
<protein>
    <recommendedName>
        <fullName evidence="12">Rad21/Rec8-like protein N-terminal domain-containing protein</fullName>
    </recommendedName>
</protein>
<dbReference type="InterPro" id="IPR036390">
    <property type="entry name" value="WH_DNA-bd_sf"/>
</dbReference>
<keyword evidence="5" id="KW-0539">Nucleus</keyword>
<accession>A0A6G1BUS9</accession>
<feature type="compositionally biased region" description="Basic and acidic residues" evidence="7">
    <location>
        <begin position="603"/>
        <end position="612"/>
    </location>
</feature>
<comment type="subcellular location">
    <subcellularLocation>
        <location evidence="1">Nucleus</location>
    </subcellularLocation>
</comment>
<feature type="region of interest" description="Disordered" evidence="7">
    <location>
        <begin position="401"/>
        <end position="421"/>
    </location>
</feature>
<keyword evidence="11" id="KW-1185">Reference proteome</keyword>
<dbReference type="GO" id="GO:0003682">
    <property type="term" value="F:chromatin binding"/>
    <property type="evidence" value="ECO:0007669"/>
    <property type="project" value="TreeGrafter"/>
</dbReference>
<evidence type="ECO:0000256" key="3">
    <source>
        <dbReference type="ARBA" id="ARBA00022776"/>
    </source>
</evidence>
<reference evidence="10 11" key="1">
    <citation type="submission" date="2019-11" db="EMBL/GenBank/DDBJ databases">
        <title>Whole genome sequence of Oryza granulata.</title>
        <authorList>
            <person name="Li W."/>
        </authorList>
    </citation>
    <scope>NUCLEOTIDE SEQUENCE [LARGE SCALE GENOMIC DNA]</scope>
    <source>
        <strain evidence="11">cv. Menghai</strain>
        <tissue evidence="10">Leaf</tissue>
    </source>
</reference>
<keyword evidence="4" id="KW-0159">Chromosome partition</keyword>
<evidence type="ECO:0000256" key="2">
    <source>
        <dbReference type="ARBA" id="ARBA00009870"/>
    </source>
</evidence>
<comment type="similarity">
    <text evidence="2">Belongs to the rad21 family.</text>
</comment>
<sequence>MSCSKALLSKKGVLGAVWVAAVSGVAALSRDQVVRTNIVACVDNILPDDDDGTTYRVLGLLLLGIVRIYSKKVEYICHECDELVGSYGSAHCTELSISTGGATHRVSKQAKKPVCARRLVVRQDDANNVKKTKRVARTTRAETRATSQTSADVREAHATADRPIFTIPKRFELDSFDLGILEDRDDDEEENHHQLPHQDTLLLEDENHHTSCLYEPEFGPMEQSYKTMTCSYADLDSACIMPVRITIPTEMINAISEVNNLLCLSSIGGEPERYNQNAGSACFTPVKDILPPEMMDTMAEASDPSDKSIRGKKPQRELNRDENGDSACHIPLSGSEEAQIPENIVENVTFPSRDANFPTIEESENGLLQGTNTNPSRDGVEEPESLEPPTLRCKTKLINELSPSTPEPMTEGATGLPYSPKFMVTTPAKKEKNRVTRKRRRGLYNKDYIPTDRGDKRQVRRRGTRALCDGNIVLPNETLRKAIEDASDLVHRRRKAPHTCLDTWKEDRIGSLPITFMDPLILYKSSSVLGAISDGNLHNQLKRGHFIFTDPTSVDFRYTLMADTPESSCREPVKSRRRLSLEPSESNNICNDAKNVEGESIPDEPRKRKLDELTNSDQATVGCYTETVQYQDDDCRFNDDTVQEKDFSIGGHEFHSIGLQERLYASKSNSPLLDETLGAAIDNIDEDIPVDEQRARDEGLLLRSTRTRTVARYFHQLLVDQKSQQGNNSVRLGQALEGMKRKTSARFFYETLILKSGSLIEVNQEQPYEDIIVSVTPQLEAALRSSEKQ</sequence>
<evidence type="ECO:0000259" key="9">
    <source>
        <dbReference type="Pfam" id="PF04825"/>
    </source>
</evidence>
<dbReference type="InterPro" id="IPR023093">
    <property type="entry name" value="ScpA-like_C"/>
</dbReference>
<comment type="caution">
    <text evidence="10">The sequence shown here is derived from an EMBL/GenBank/DDBJ whole genome shotgun (WGS) entry which is preliminary data.</text>
</comment>
<keyword evidence="3" id="KW-0498">Mitosis</keyword>
<evidence type="ECO:0008006" key="12">
    <source>
        <dbReference type="Google" id="ProtNLM"/>
    </source>
</evidence>
<feature type="region of interest" description="Disordered" evidence="7">
    <location>
        <begin position="298"/>
        <end position="342"/>
    </location>
</feature>
<dbReference type="PANTHER" id="PTHR12585:SF73">
    <property type="entry name" value="SISTER CHROMATID COHESION 1 PROTEIN 2"/>
    <property type="match status" value="1"/>
</dbReference>
<evidence type="ECO:0000256" key="1">
    <source>
        <dbReference type="ARBA" id="ARBA00004123"/>
    </source>
</evidence>
<dbReference type="SUPFAM" id="SSF46785">
    <property type="entry name" value="Winged helix' DNA-binding domain"/>
    <property type="match status" value="1"/>
</dbReference>
<dbReference type="PANTHER" id="PTHR12585">
    <property type="entry name" value="SCC1 / RAD21 FAMILY MEMBER"/>
    <property type="match status" value="1"/>
</dbReference>
<dbReference type="GO" id="GO:0007062">
    <property type="term" value="P:sister chromatid cohesion"/>
    <property type="evidence" value="ECO:0007669"/>
    <property type="project" value="InterPro"/>
</dbReference>
<dbReference type="FunFam" id="1.10.10.580:FF:000002">
    <property type="entry name" value="Sister chromatid cohesion 1 protein 4"/>
    <property type="match status" value="1"/>
</dbReference>
<dbReference type="AlphaFoldDB" id="A0A6G1BUS9"/>
<dbReference type="InterPro" id="IPR006909">
    <property type="entry name" value="Rad21/Rec8_C_eu"/>
</dbReference>
<dbReference type="GO" id="GO:0005634">
    <property type="term" value="C:nucleus"/>
    <property type="evidence" value="ECO:0007669"/>
    <property type="project" value="UniProtKB-SubCell"/>
</dbReference>
<feature type="domain" description="Rad21/Rec8-like protein C-terminal eukaryotic" evidence="8">
    <location>
        <begin position="729"/>
        <end position="778"/>
    </location>
</feature>
<dbReference type="Pfam" id="PF04825">
    <property type="entry name" value="Rad21_Rec8_N"/>
    <property type="match status" value="1"/>
</dbReference>
<proteinExistence type="inferred from homology"/>
<dbReference type="Proteomes" id="UP000479710">
    <property type="component" value="Unassembled WGS sequence"/>
</dbReference>
<feature type="region of interest" description="Disordered" evidence="7">
    <location>
        <begin position="580"/>
        <end position="613"/>
    </location>
</feature>
<evidence type="ECO:0000313" key="11">
    <source>
        <dbReference type="Proteomes" id="UP000479710"/>
    </source>
</evidence>
<feature type="compositionally biased region" description="Basic and acidic residues" evidence="7">
    <location>
        <begin position="304"/>
        <end position="323"/>
    </location>
</feature>
<comment type="subunit">
    <text evidence="6">Component of the cohesin complex.</text>
</comment>
<dbReference type="Gene3D" id="1.10.10.580">
    <property type="entry name" value="Structural maintenance of chromosome 1. Chain E"/>
    <property type="match status" value="1"/>
</dbReference>
<dbReference type="GO" id="GO:1990414">
    <property type="term" value="P:replication-born double-strand break repair via sister chromatid exchange"/>
    <property type="evidence" value="ECO:0007669"/>
    <property type="project" value="TreeGrafter"/>
</dbReference>
<dbReference type="EMBL" id="SPHZ02000011">
    <property type="protein sequence ID" value="KAF0891739.1"/>
    <property type="molecule type" value="Genomic_DNA"/>
</dbReference>
<gene>
    <name evidence="10" type="ORF">E2562_010940</name>
</gene>
<organism evidence="10 11">
    <name type="scientific">Oryza meyeriana var. granulata</name>
    <dbReference type="NCBI Taxonomy" id="110450"/>
    <lineage>
        <taxon>Eukaryota</taxon>
        <taxon>Viridiplantae</taxon>
        <taxon>Streptophyta</taxon>
        <taxon>Embryophyta</taxon>
        <taxon>Tracheophyta</taxon>
        <taxon>Spermatophyta</taxon>
        <taxon>Magnoliopsida</taxon>
        <taxon>Liliopsida</taxon>
        <taxon>Poales</taxon>
        <taxon>Poaceae</taxon>
        <taxon>BOP clade</taxon>
        <taxon>Oryzoideae</taxon>
        <taxon>Oryzeae</taxon>
        <taxon>Oryzinae</taxon>
        <taxon>Oryza</taxon>
        <taxon>Oryza meyeriana</taxon>
    </lineage>
</organism>
<dbReference type="CDD" id="cd21793">
    <property type="entry name" value="Rad21_Rec8_M_AtSYN1-like"/>
    <property type="match status" value="1"/>
</dbReference>
<feature type="region of interest" description="Disordered" evidence="7">
    <location>
        <begin position="355"/>
        <end position="388"/>
    </location>
</feature>
<evidence type="ECO:0000259" key="8">
    <source>
        <dbReference type="Pfam" id="PF04824"/>
    </source>
</evidence>
<keyword evidence="3" id="KW-0132">Cell division</keyword>
<evidence type="ECO:0000256" key="4">
    <source>
        <dbReference type="ARBA" id="ARBA00022829"/>
    </source>
</evidence>
<evidence type="ECO:0000256" key="5">
    <source>
        <dbReference type="ARBA" id="ARBA00023242"/>
    </source>
</evidence>
<dbReference type="OrthoDB" id="10071381at2759"/>
<dbReference type="InterPro" id="IPR006910">
    <property type="entry name" value="Rad21_Rec8_N"/>
</dbReference>
<evidence type="ECO:0000256" key="7">
    <source>
        <dbReference type="SAM" id="MobiDB-lite"/>
    </source>
</evidence>
<keyword evidence="3" id="KW-0131">Cell cycle</keyword>
<feature type="domain" description="Rad21/Rec8-like protein N-terminal" evidence="9">
    <location>
        <begin position="1"/>
        <end position="85"/>
    </location>
</feature>
<evidence type="ECO:0000256" key="6">
    <source>
        <dbReference type="ARBA" id="ARBA00064543"/>
    </source>
</evidence>
<dbReference type="GO" id="GO:0008278">
    <property type="term" value="C:cohesin complex"/>
    <property type="evidence" value="ECO:0007669"/>
    <property type="project" value="InterPro"/>
</dbReference>